<comment type="caution">
    <text evidence="1">The sequence shown here is derived from an EMBL/GenBank/DDBJ whole genome shotgun (WGS) entry which is preliminary data.</text>
</comment>
<dbReference type="OrthoDB" id="2495750at2759"/>
<protein>
    <submittedName>
        <fullName evidence="1">Uncharacterized protein</fullName>
    </submittedName>
</protein>
<evidence type="ECO:0000313" key="2">
    <source>
        <dbReference type="Proteomes" id="UP000235388"/>
    </source>
</evidence>
<keyword evidence="2" id="KW-1185">Reference proteome</keyword>
<name>A0A2N5TIX8_9BASI</name>
<reference evidence="1 2" key="1">
    <citation type="submission" date="2017-11" db="EMBL/GenBank/DDBJ databases">
        <title>De novo assembly and phasing of dikaryotic genomes from two isolates of Puccinia coronata f. sp. avenae, the causal agent of oat crown rust.</title>
        <authorList>
            <person name="Miller M.E."/>
            <person name="Zhang Y."/>
            <person name="Omidvar V."/>
            <person name="Sperschneider J."/>
            <person name="Schwessinger B."/>
            <person name="Raley C."/>
            <person name="Palmer J.M."/>
            <person name="Garnica D."/>
            <person name="Upadhyaya N."/>
            <person name="Rathjen J."/>
            <person name="Taylor J.M."/>
            <person name="Park R.F."/>
            <person name="Dodds P.N."/>
            <person name="Hirsch C.D."/>
            <person name="Kianian S.F."/>
            <person name="Figueroa M."/>
        </authorList>
    </citation>
    <scope>NUCLEOTIDE SEQUENCE [LARGE SCALE GENOMIC DNA]</scope>
    <source>
        <strain evidence="1">12NC29</strain>
    </source>
</reference>
<proteinExistence type="predicted"/>
<sequence>MNGGVPCPIQHREGMRCDVEYDVNRRGRLTLEERGAYTKRWPSGHLERVQSTSDHTQSGALGVPRNAYKSTILEVFKLSSPAAFIHINAPSDYHTQTAAVAYGESSDAASKGIDFQVIVKATEKLTDPIVKSSGKDNVADVVKEFSSIYVPVLEISKKFHSVDKLEKTFVSEQAKFFFSFLQKFELIIKAIADHPRVLQGCHDKIPEFNTQFGVIITDLKKYNIDFKGALAGIKLDVSLWVKIGFNFQNLIGIPL</sequence>
<dbReference type="Proteomes" id="UP000235388">
    <property type="component" value="Unassembled WGS sequence"/>
</dbReference>
<accession>A0A2N5TIX8</accession>
<gene>
    <name evidence="1" type="ORF">PCANC_24570</name>
</gene>
<dbReference type="AlphaFoldDB" id="A0A2N5TIX8"/>
<dbReference type="EMBL" id="PGCJ01000615">
    <property type="protein sequence ID" value="PLW25460.1"/>
    <property type="molecule type" value="Genomic_DNA"/>
</dbReference>
<evidence type="ECO:0000313" key="1">
    <source>
        <dbReference type="EMBL" id="PLW25460.1"/>
    </source>
</evidence>
<organism evidence="1 2">
    <name type="scientific">Puccinia coronata f. sp. avenae</name>
    <dbReference type="NCBI Taxonomy" id="200324"/>
    <lineage>
        <taxon>Eukaryota</taxon>
        <taxon>Fungi</taxon>
        <taxon>Dikarya</taxon>
        <taxon>Basidiomycota</taxon>
        <taxon>Pucciniomycotina</taxon>
        <taxon>Pucciniomycetes</taxon>
        <taxon>Pucciniales</taxon>
        <taxon>Pucciniaceae</taxon>
        <taxon>Puccinia</taxon>
    </lineage>
</organism>